<dbReference type="Proteomes" id="UP000014071">
    <property type="component" value="Unassembled WGS sequence"/>
</dbReference>
<keyword evidence="2" id="KW-1185">Reference proteome</keyword>
<dbReference type="RefSeq" id="XP_012187009.1">
    <property type="nucleotide sequence ID" value="XM_012331619.1"/>
</dbReference>
<dbReference type="GeneID" id="24106288"/>
<dbReference type="AlphaFoldDB" id="R9NXY2"/>
<gene>
    <name evidence="1" type="ORF">PHSY_000987</name>
</gene>
<organism evidence="1 2">
    <name type="scientific">Pseudozyma hubeiensis (strain SY62)</name>
    <name type="common">Yeast</name>
    <dbReference type="NCBI Taxonomy" id="1305764"/>
    <lineage>
        <taxon>Eukaryota</taxon>
        <taxon>Fungi</taxon>
        <taxon>Dikarya</taxon>
        <taxon>Basidiomycota</taxon>
        <taxon>Ustilaginomycotina</taxon>
        <taxon>Ustilaginomycetes</taxon>
        <taxon>Ustilaginales</taxon>
        <taxon>Ustilaginaceae</taxon>
        <taxon>Pseudozyma</taxon>
    </lineage>
</organism>
<protein>
    <submittedName>
        <fullName evidence="1">Uncharacterized protein</fullName>
    </submittedName>
</protein>
<name>R9NXY2_PSEHS</name>
<dbReference type="HOGENOM" id="CLU_1619767_0_0_1"/>
<evidence type="ECO:0000313" key="2">
    <source>
        <dbReference type="Proteomes" id="UP000014071"/>
    </source>
</evidence>
<accession>R9NXY2</accession>
<proteinExistence type="predicted"/>
<sequence length="164" mass="18106">MNNCREGAILYCQFRLSDTANALVDGEIKPLREKRRCSLRRTKLTGSGSCVNGGEGARSDARKLVRSVVRTLAEGHQIGADRLSVVTEIECSSVVDCRCRPLKFQDRGHCHVVAVLRCKIATSPSSSNSRPETGRSKRCIHRCITLPSYLRHSFPKPVCPVPTV</sequence>
<reference evidence="2" key="1">
    <citation type="journal article" date="2013" name="Genome Announc.">
        <title>Draft genome sequence of the basidiomycetous yeast-like fungus Pseudozyma hubeiensis SY62, which produces an abundant amount of the biosurfactant mannosylerythritol lipids.</title>
        <authorList>
            <person name="Konishi M."/>
            <person name="Hatada Y."/>
            <person name="Horiuchi J."/>
        </authorList>
    </citation>
    <scope>NUCLEOTIDE SEQUENCE [LARGE SCALE GENOMIC DNA]</scope>
    <source>
        <strain evidence="2">SY62</strain>
    </source>
</reference>
<evidence type="ECO:0000313" key="1">
    <source>
        <dbReference type="EMBL" id="GAC93422.1"/>
    </source>
</evidence>
<dbReference type="EMBL" id="DF238776">
    <property type="protein sequence ID" value="GAC93422.1"/>
    <property type="molecule type" value="Genomic_DNA"/>
</dbReference>